<feature type="compositionally biased region" description="Basic residues" evidence="3">
    <location>
        <begin position="21"/>
        <end position="46"/>
    </location>
</feature>
<gene>
    <name evidence="4" type="ORF">DNG_03549</name>
</gene>
<dbReference type="Gene3D" id="1.20.1270.60">
    <property type="entry name" value="Arfaptin homology (AH) domain/BAR domain"/>
    <property type="match status" value="1"/>
</dbReference>
<dbReference type="AlphaFoldDB" id="A0AAE8MWQ8"/>
<organism evidence="4 5">
    <name type="scientific">Cephalotrichum gorgonifer</name>
    <dbReference type="NCBI Taxonomy" id="2041049"/>
    <lineage>
        <taxon>Eukaryota</taxon>
        <taxon>Fungi</taxon>
        <taxon>Dikarya</taxon>
        <taxon>Ascomycota</taxon>
        <taxon>Pezizomycotina</taxon>
        <taxon>Sordariomycetes</taxon>
        <taxon>Hypocreomycetidae</taxon>
        <taxon>Microascales</taxon>
        <taxon>Microascaceae</taxon>
        <taxon>Cephalotrichum</taxon>
    </lineage>
</organism>
<feature type="region of interest" description="Disordered" evidence="3">
    <location>
        <begin position="21"/>
        <end position="104"/>
    </location>
</feature>
<keyword evidence="5" id="KW-1185">Reference proteome</keyword>
<dbReference type="GO" id="GO:0036286">
    <property type="term" value="C:eisosome filament"/>
    <property type="evidence" value="ECO:0007669"/>
    <property type="project" value="TreeGrafter"/>
</dbReference>
<feature type="region of interest" description="Disordered" evidence="3">
    <location>
        <begin position="315"/>
        <end position="388"/>
    </location>
</feature>
<dbReference type="PANTHER" id="PTHR31962:SF4">
    <property type="entry name" value="PRIMARY COMPONENT OF EISOSOMES (EUROFUNG)"/>
    <property type="match status" value="1"/>
</dbReference>
<dbReference type="FunFam" id="1.20.1270.60:FF:000005">
    <property type="entry name" value="Sphingolipid long chain base-responsive pil1"/>
    <property type="match status" value="1"/>
</dbReference>
<dbReference type="GO" id="GO:0005886">
    <property type="term" value="C:plasma membrane"/>
    <property type="evidence" value="ECO:0007669"/>
    <property type="project" value="TreeGrafter"/>
</dbReference>
<name>A0AAE8MWQ8_9PEZI</name>
<accession>A0AAE8MWQ8</accession>
<dbReference type="InterPro" id="IPR027267">
    <property type="entry name" value="AH/BAR_dom_sf"/>
</dbReference>
<protein>
    <submittedName>
        <fullName evidence="4">Related to meiotic expression up-regulated protein 14</fullName>
    </submittedName>
</protein>
<proteinExistence type="predicted"/>
<reference evidence="4" key="1">
    <citation type="submission" date="2018-03" db="EMBL/GenBank/DDBJ databases">
        <authorList>
            <person name="Guldener U."/>
        </authorList>
    </citation>
    <scope>NUCLEOTIDE SEQUENCE</scope>
</reference>
<dbReference type="InterPro" id="IPR028245">
    <property type="entry name" value="PIL1/LSP1"/>
</dbReference>
<sequence length="388" mass="42713">MCFAPEPHTDYYYHEEVIPARKRRSHHHHHSHSGHHHHHHRHHSHSPRASYSSVSTRSYSTGPRASVPVAHRALSIRSNRGNKPSNPPGSAPSRKGFSFRSLRGTGQTDLGRRLIRIIKSQSNLVAAHDSAGRERASIASQLSEWGEQTGDEAVSDISDKVGVILGELGEQEDAYALGLEEARAQMKAIRDTEKSVQPSRDGRAKVAEDIQRLKFKEPESTRLVVLEQELVRAEAENLVAEAQLNNVTRRRLKQAYDAEFRATIERAEKQLILAKHGRRLIALLDDTPMIPGDARPAYEHGSQARQVLNDAEDDLRDWQPEGGGDEGRAASPVGGSSADGSLKGKRSTENERDETGSVSTTITAGDRMSGALREDGGSRDDRSSQADA</sequence>
<dbReference type="GO" id="GO:0006897">
    <property type="term" value="P:endocytosis"/>
    <property type="evidence" value="ECO:0007669"/>
    <property type="project" value="TreeGrafter"/>
</dbReference>
<dbReference type="GO" id="GO:0008289">
    <property type="term" value="F:lipid binding"/>
    <property type="evidence" value="ECO:0007669"/>
    <property type="project" value="TreeGrafter"/>
</dbReference>
<dbReference type="Pfam" id="PF13805">
    <property type="entry name" value="Pil1"/>
    <property type="match status" value="1"/>
</dbReference>
<evidence type="ECO:0000256" key="3">
    <source>
        <dbReference type="SAM" id="MobiDB-lite"/>
    </source>
</evidence>
<keyword evidence="2" id="KW-0175">Coiled coil</keyword>
<keyword evidence="1" id="KW-0597">Phosphoprotein</keyword>
<feature type="coiled-coil region" evidence="2">
    <location>
        <begin position="223"/>
        <end position="250"/>
    </location>
</feature>
<evidence type="ECO:0000256" key="2">
    <source>
        <dbReference type="SAM" id="Coils"/>
    </source>
</evidence>
<dbReference type="Proteomes" id="UP001187682">
    <property type="component" value="Unassembled WGS sequence"/>
</dbReference>
<dbReference type="GO" id="GO:0070941">
    <property type="term" value="P:eisosome assembly"/>
    <property type="evidence" value="ECO:0007669"/>
    <property type="project" value="TreeGrafter"/>
</dbReference>
<dbReference type="EMBL" id="ONZQ02000004">
    <property type="protein sequence ID" value="SPO00801.1"/>
    <property type="molecule type" value="Genomic_DNA"/>
</dbReference>
<feature type="compositionally biased region" description="Basic and acidic residues" evidence="3">
    <location>
        <begin position="346"/>
        <end position="355"/>
    </location>
</feature>
<evidence type="ECO:0000313" key="5">
    <source>
        <dbReference type="Proteomes" id="UP001187682"/>
    </source>
</evidence>
<evidence type="ECO:0000313" key="4">
    <source>
        <dbReference type="EMBL" id="SPO00801.1"/>
    </source>
</evidence>
<feature type="compositionally biased region" description="Low complexity" evidence="3">
    <location>
        <begin position="47"/>
        <end position="61"/>
    </location>
</feature>
<dbReference type="PANTHER" id="PTHR31962">
    <property type="entry name" value="SPHINGOLIPID LONG CHAIN BASE-RESPONSIVE PROTEIN PIL1"/>
    <property type="match status" value="1"/>
</dbReference>
<feature type="compositionally biased region" description="Basic and acidic residues" evidence="3">
    <location>
        <begin position="372"/>
        <end position="388"/>
    </location>
</feature>
<comment type="caution">
    <text evidence="4">The sequence shown here is derived from an EMBL/GenBank/DDBJ whole genome shotgun (WGS) entry which is preliminary data.</text>
</comment>
<evidence type="ECO:0000256" key="1">
    <source>
        <dbReference type="ARBA" id="ARBA00022553"/>
    </source>
</evidence>